<evidence type="ECO:0000256" key="12">
    <source>
        <dbReference type="PIRSR" id="PIRSR005461-1"/>
    </source>
</evidence>
<evidence type="ECO:0000256" key="7">
    <source>
        <dbReference type="ARBA" id="ARBA00041129"/>
    </source>
</evidence>
<sequence length="202" mass="22311">MKRRVSTSDKNRWADHYTQKARKENYPARSVYKLQEIQQKTRLIRKGNRVLDLGCAPGSWLIYAARLIGESGQAVGIDLKPVTTKLPSNASAHIGDLMNLSETLHDMPGAPFDVVLSDMAPDTTGNKTLDAIRSAGLAESALSIACKHLVKGGMFACKIFQGSDFDPFVENVRREFDTVRIFKPKSSRKASKEIFVIGLGKT</sequence>
<name>S7U2Z2_DESML</name>
<keyword evidence="15" id="KW-1185">Reference proteome</keyword>
<protein>
    <recommendedName>
        <fullName evidence="7 11">Ribosomal RNA large subunit methyltransferase E</fullName>
        <ecNumber evidence="6 11">2.1.1.166</ecNumber>
    </recommendedName>
    <alternativeName>
        <fullName evidence="9 11">23S rRNA Um2552 methyltransferase</fullName>
    </alternativeName>
    <alternativeName>
        <fullName evidence="8 11">rRNA (uridine-2'-O-)-methyltransferase</fullName>
    </alternativeName>
</protein>
<dbReference type="STRING" id="897.B2D07_08865"/>
<accession>S7U2Z2</accession>
<evidence type="ECO:0000313" key="15">
    <source>
        <dbReference type="Proteomes" id="UP000014977"/>
    </source>
</evidence>
<proteinExistence type="inferred from homology"/>
<dbReference type="HAMAP" id="MF_01547">
    <property type="entry name" value="RNA_methyltr_E"/>
    <property type="match status" value="1"/>
</dbReference>
<evidence type="ECO:0000259" key="13">
    <source>
        <dbReference type="Pfam" id="PF01728"/>
    </source>
</evidence>
<dbReference type="eggNOG" id="COG0293">
    <property type="taxonomic scope" value="Bacteria"/>
</dbReference>
<evidence type="ECO:0000256" key="11">
    <source>
        <dbReference type="HAMAP-Rule" id="MF_01547"/>
    </source>
</evidence>
<feature type="binding site" evidence="11">
    <location>
        <position position="96"/>
    </location>
    <ligand>
        <name>S-adenosyl-L-methionine</name>
        <dbReference type="ChEBI" id="CHEBI:59789"/>
    </ligand>
</feature>
<keyword evidence="11" id="KW-0963">Cytoplasm</keyword>
<keyword evidence="3 11" id="KW-0808">Transferase</keyword>
<evidence type="ECO:0000256" key="10">
    <source>
        <dbReference type="ARBA" id="ARBA00048970"/>
    </source>
</evidence>
<keyword evidence="4 11" id="KW-0949">S-adenosyl-L-methionine</keyword>
<comment type="catalytic activity">
    <reaction evidence="10 11">
        <text>uridine(2552) in 23S rRNA + S-adenosyl-L-methionine = 2'-O-methyluridine(2552) in 23S rRNA + S-adenosyl-L-homocysteine + H(+)</text>
        <dbReference type="Rhea" id="RHEA:42720"/>
        <dbReference type="Rhea" id="RHEA-COMP:10202"/>
        <dbReference type="Rhea" id="RHEA-COMP:10203"/>
        <dbReference type="ChEBI" id="CHEBI:15378"/>
        <dbReference type="ChEBI" id="CHEBI:57856"/>
        <dbReference type="ChEBI" id="CHEBI:59789"/>
        <dbReference type="ChEBI" id="CHEBI:65315"/>
        <dbReference type="ChEBI" id="CHEBI:74478"/>
        <dbReference type="EC" id="2.1.1.166"/>
    </reaction>
</comment>
<comment type="caution">
    <text evidence="14">The sequence shown here is derived from an EMBL/GenBank/DDBJ whole genome shotgun (WGS) entry which is preliminary data.</text>
</comment>
<dbReference type="InterPro" id="IPR050082">
    <property type="entry name" value="RNA_methyltr_RlmE"/>
</dbReference>
<dbReference type="GO" id="GO:0005737">
    <property type="term" value="C:cytoplasm"/>
    <property type="evidence" value="ECO:0007669"/>
    <property type="project" value="UniProtKB-SubCell"/>
</dbReference>
<dbReference type="InterPro" id="IPR015507">
    <property type="entry name" value="rRNA-MeTfrase_E"/>
</dbReference>
<evidence type="ECO:0000256" key="2">
    <source>
        <dbReference type="ARBA" id="ARBA00022603"/>
    </source>
</evidence>
<evidence type="ECO:0000256" key="8">
    <source>
        <dbReference type="ARBA" id="ARBA00041995"/>
    </source>
</evidence>
<dbReference type="EC" id="2.1.1.166" evidence="6 11"/>
<gene>
    <name evidence="11" type="primary">rlmE</name>
    <name evidence="11" type="synonym">ftsJ</name>
    <name evidence="11" type="synonym">rrmJ</name>
    <name evidence="14" type="ORF">dsmv_1371</name>
</gene>
<evidence type="ECO:0000256" key="3">
    <source>
        <dbReference type="ARBA" id="ARBA00022679"/>
    </source>
</evidence>
<dbReference type="SUPFAM" id="SSF53335">
    <property type="entry name" value="S-adenosyl-L-methionine-dependent methyltransferases"/>
    <property type="match status" value="1"/>
</dbReference>
<organism evidence="14 15">
    <name type="scientific">Desulfococcus multivorans DSM 2059</name>
    <dbReference type="NCBI Taxonomy" id="1121405"/>
    <lineage>
        <taxon>Bacteria</taxon>
        <taxon>Pseudomonadati</taxon>
        <taxon>Thermodesulfobacteriota</taxon>
        <taxon>Desulfobacteria</taxon>
        <taxon>Desulfobacterales</taxon>
        <taxon>Desulfococcaceae</taxon>
        <taxon>Desulfococcus</taxon>
    </lineage>
</organism>
<dbReference type="Pfam" id="PF01728">
    <property type="entry name" value="FtsJ"/>
    <property type="match status" value="1"/>
</dbReference>
<dbReference type="PATRIC" id="fig|1121405.3.peg.688"/>
<dbReference type="Gene3D" id="3.40.50.150">
    <property type="entry name" value="Vaccinia Virus protein VP39"/>
    <property type="match status" value="1"/>
</dbReference>
<evidence type="ECO:0000256" key="9">
    <source>
        <dbReference type="ARBA" id="ARBA00042745"/>
    </source>
</evidence>
<dbReference type="Proteomes" id="UP000014977">
    <property type="component" value="Unassembled WGS sequence"/>
</dbReference>
<evidence type="ECO:0000256" key="6">
    <source>
        <dbReference type="ARBA" id="ARBA00038861"/>
    </source>
</evidence>
<dbReference type="InterPro" id="IPR002877">
    <property type="entry name" value="RNA_MeTrfase_FtsJ_dom"/>
</dbReference>
<feature type="binding site" evidence="11">
    <location>
        <position position="118"/>
    </location>
    <ligand>
        <name>S-adenosyl-L-methionine</name>
        <dbReference type="ChEBI" id="CHEBI:59789"/>
    </ligand>
</feature>
<keyword evidence="1 11" id="KW-0698">rRNA processing</keyword>
<dbReference type="InterPro" id="IPR029063">
    <property type="entry name" value="SAM-dependent_MTases_sf"/>
</dbReference>
<dbReference type="GO" id="GO:0008650">
    <property type="term" value="F:rRNA (uridine-2'-O-)-methyltransferase activity"/>
    <property type="evidence" value="ECO:0007669"/>
    <property type="project" value="UniProtKB-UniRule"/>
</dbReference>
<evidence type="ECO:0000313" key="14">
    <source>
        <dbReference type="EMBL" id="EPR43345.1"/>
    </source>
</evidence>
<dbReference type="OrthoDB" id="9790080at2"/>
<evidence type="ECO:0000256" key="1">
    <source>
        <dbReference type="ARBA" id="ARBA00022552"/>
    </source>
</evidence>
<dbReference type="PANTHER" id="PTHR10920:SF18">
    <property type="entry name" value="RRNA METHYLTRANSFERASE 2, MITOCHONDRIAL"/>
    <property type="match status" value="1"/>
</dbReference>
<keyword evidence="2 11" id="KW-0489">Methyltransferase</keyword>
<feature type="binding site" evidence="11">
    <location>
        <position position="78"/>
    </location>
    <ligand>
        <name>S-adenosyl-L-methionine</name>
        <dbReference type="ChEBI" id="CHEBI:59789"/>
    </ligand>
</feature>
<dbReference type="AlphaFoldDB" id="S7U2Z2"/>
<comment type="similarity">
    <text evidence="11">Belongs to the class I-like SAM-binding methyltransferase superfamily. RNA methyltransferase RlmE family.</text>
</comment>
<feature type="binding site" evidence="11">
    <location>
        <position position="58"/>
    </location>
    <ligand>
        <name>S-adenosyl-L-methionine</name>
        <dbReference type="ChEBI" id="CHEBI:59789"/>
    </ligand>
</feature>
<dbReference type="PIRSF" id="PIRSF005461">
    <property type="entry name" value="23S_rRNA_mtase"/>
    <property type="match status" value="1"/>
</dbReference>
<evidence type="ECO:0000256" key="4">
    <source>
        <dbReference type="ARBA" id="ARBA00022691"/>
    </source>
</evidence>
<dbReference type="RefSeq" id="WP_020875718.1">
    <property type="nucleotide sequence ID" value="NZ_ATHJ01000057.1"/>
</dbReference>
<feature type="domain" description="Ribosomal RNA methyltransferase FtsJ" evidence="13">
    <location>
        <begin position="26"/>
        <end position="201"/>
    </location>
</feature>
<feature type="active site" description="Proton acceptor" evidence="11 12">
    <location>
        <position position="158"/>
    </location>
</feature>
<feature type="binding site" evidence="11">
    <location>
        <position position="60"/>
    </location>
    <ligand>
        <name>S-adenosyl-L-methionine</name>
        <dbReference type="ChEBI" id="CHEBI:59789"/>
    </ligand>
</feature>
<dbReference type="PANTHER" id="PTHR10920">
    <property type="entry name" value="RIBOSOMAL RNA METHYLTRANSFERASE"/>
    <property type="match status" value="1"/>
</dbReference>
<dbReference type="EMBL" id="ATHJ01000057">
    <property type="protein sequence ID" value="EPR43345.1"/>
    <property type="molecule type" value="Genomic_DNA"/>
</dbReference>
<reference evidence="14 15" key="1">
    <citation type="journal article" date="2013" name="Genome Announc.">
        <title>Draft genome sequences for three mercury-methylating, sulfate-reducing bacteria.</title>
        <authorList>
            <person name="Brown S.D."/>
            <person name="Hurt R.A.Jr."/>
            <person name="Gilmour C.C."/>
            <person name="Elias D.A."/>
        </authorList>
    </citation>
    <scope>NUCLEOTIDE SEQUENCE [LARGE SCALE GENOMIC DNA]</scope>
    <source>
        <strain evidence="14 15">DSM 2059</strain>
    </source>
</reference>
<comment type="subcellular location">
    <subcellularLocation>
        <location evidence="11">Cytoplasm</location>
    </subcellularLocation>
</comment>
<evidence type="ECO:0000256" key="5">
    <source>
        <dbReference type="ARBA" id="ARBA00037569"/>
    </source>
</evidence>
<comment type="function">
    <text evidence="5 11">Specifically methylates the uridine in position 2552 of 23S rRNA at the 2'-O position of the ribose in the fully assembled 50S ribosomal subunit.</text>
</comment>